<evidence type="ECO:0000256" key="1">
    <source>
        <dbReference type="SAM" id="SignalP"/>
    </source>
</evidence>
<name>A0A5C6AN97_9BACT</name>
<protein>
    <recommendedName>
        <fullName evidence="4">BBP7 family outer membrane beta-barrel protein</fullName>
    </recommendedName>
</protein>
<accession>A0A5C6AN97</accession>
<evidence type="ECO:0000313" key="3">
    <source>
        <dbReference type="Proteomes" id="UP000320176"/>
    </source>
</evidence>
<dbReference type="EMBL" id="SJPN01000005">
    <property type="protein sequence ID" value="TWU01150.1"/>
    <property type="molecule type" value="Genomic_DNA"/>
</dbReference>
<proteinExistence type="predicted"/>
<keyword evidence="1" id="KW-0732">Signal</keyword>
<comment type="caution">
    <text evidence="2">The sequence shown here is derived from an EMBL/GenBank/DDBJ whole genome shotgun (WGS) entry which is preliminary data.</text>
</comment>
<organism evidence="2 3">
    <name type="scientific">Stieleria varia</name>
    <dbReference type="NCBI Taxonomy" id="2528005"/>
    <lineage>
        <taxon>Bacteria</taxon>
        <taxon>Pseudomonadati</taxon>
        <taxon>Planctomycetota</taxon>
        <taxon>Planctomycetia</taxon>
        <taxon>Pirellulales</taxon>
        <taxon>Pirellulaceae</taxon>
        <taxon>Stieleria</taxon>
    </lineage>
</organism>
<keyword evidence="3" id="KW-1185">Reference proteome</keyword>
<dbReference type="RefSeq" id="WP_146521626.1">
    <property type="nucleotide sequence ID" value="NZ_CP151726.1"/>
</dbReference>
<dbReference type="Pfam" id="PF07585">
    <property type="entry name" value="BBP7"/>
    <property type="match status" value="1"/>
</dbReference>
<dbReference type="OrthoDB" id="8212403at2"/>
<feature type="signal peptide" evidence="1">
    <location>
        <begin position="1"/>
        <end position="28"/>
    </location>
</feature>
<dbReference type="InterPro" id="IPR011446">
    <property type="entry name" value="BBP7"/>
</dbReference>
<feature type="chain" id="PRO_5022682159" description="BBP7 family outer membrane beta-barrel protein" evidence="1">
    <location>
        <begin position="29"/>
        <end position="458"/>
    </location>
</feature>
<evidence type="ECO:0000313" key="2">
    <source>
        <dbReference type="EMBL" id="TWU01150.1"/>
    </source>
</evidence>
<gene>
    <name evidence="2" type="ORF">Pla52n_45220</name>
</gene>
<reference evidence="2 3" key="1">
    <citation type="submission" date="2019-02" db="EMBL/GenBank/DDBJ databases">
        <title>Deep-cultivation of Planctomycetes and their phenomic and genomic characterization uncovers novel biology.</title>
        <authorList>
            <person name="Wiegand S."/>
            <person name="Jogler M."/>
            <person name="Boedeker C."/>
            <person name="Pinto D."/>
            <person name="Vollmers J."/>
            <person name="Rivas-Marin E."/>
            <person name="Kohn T."/>
            <person name="Peeters S.H."/>
            <person name="Heuer A."/>
            <person name="Rast P."/>
            <person name="Oberbeckmann S."/>
            <person name="Bunk B."/>
            <person name="Jeske O."/>
            <person name="Meyerdierks A."/>
            <person name="Storesund J.E."/>
            <person name="Kallscheuer N."/>
            <person name="Luecker S."/>
            <person name="Lage O.M."/>
            <person name="Pohl T."/>
            <person name="Merkel B.J."/>
            <person name="Hornburger P."/>
            <person name="Mueller R.-W."/>
            <person name="Bruemmer F."/>
            <person name="Labrenz M."/>
            <person name="Spormann A.M."/>
            <person name="Op Den Camp H."/>
            <person name="Overmann J."/>
            <person name="Amann R."/>
            <person name="Jetten M.S.M."/>
            <person name="Mascher T."/>
            <person name="Medema M.H."/>
            <person name="Devos D.P."/>
            <person name="Kaster A.-K."/>
            <person name="Ovreas L."/>
            <person name="Rohde M."/>
            <person name="Galperin M.Y."/>
            <person name="Jogler C."/>
        </authorList>
    </citation>
    <scope>NUCLEOTIDE SEQUENCE [LARGE SCALE GENOMIC DNA]</scope>
    <source>
        <strain evidence="2 3">Pla52n</strain>
    </source>
</reference>
<evidence type="ECO:0008006" key="4">
    <source>
        <dbReference type="Google" id="ProtNLM"/>
    </source>
</evidence>
<dbReference type="Proteomes" id="UP000320176">
    <property type="component" value="Unassembled WGS sequence"/>
</dbReference>
<dbReference type="AlphaFoldDB" id="A0A5C6AN97"/>
<sequence precursor="true">MRPRQRDIIAVLLCLLTCLVATPQPASAQQPIPGTYAQGFLQSEGDPYAIVGPGTTAVAPTGLFGTSIGDGRLFQGGWFANPGYANSGFERPPLFPRLHNRVYFAADYLLWDVDGMRTPRMVTTSPAGTPSDTAGVLGETGTSVLFGGGEINGGATSGVRLMGGLWITPDQRVGLDVEYINLAEQTDGYNTGSNGSPILARPFFDVAAGQETAQLIAYPGIVAGGTNISSSSDLSSLMLGARIALCPAPGPCLDPCASPDGVHFLVGYRGVDLDDRITINENLTSQISNIPGTLSLVDRFETRNEFDGIQFGVLHRMTLQRAWLESSLRVAAGTNEQTINISGSNRAVESGVAIDSSGGLYAQRSNIGNHRRDEFTMIPELGLRLGVRLTRSLHATIGYSALYFPNVVRASEQIDTDLNPGLFAPGDDPLTGAFRPRVLWRETDYLAHGLTLGGELQF</sequence>